<protein>
    <submittedName>
        <fullName evidence="2">---NA</fullName>
    </submittedName>
</protein>
<dbReference type="Gramene" id="OE9A078319T1">
    <property type="protein sequence ID" value="OE9A078319C1"/>
    <property type="gene ID" value="OE9A078319"/>
</dbReference>
<evidence type="ECO:0000256" key="1">
    <source>
        <dbReference type="SAM" id="MobiDB-lite"/>
    </source>
</evidence>
<feature type="compositionally biased region" description="Basic and acidic residues" evidence="1">
    <location>
        <begin position="11"/>
        <end position="25"/>
    </location>
</feature>
<evidence type="ECO:0000313" key="3">
    <source>
        <dbReference type="Proteomes" id="UP000594638"/>
    </source>
</evidence>
<dbReference type="AlphaFoldDB" id="A0A8S0VG70"/>
<sequence>MNSVIVSSGDGGDRRNGRKEEDRQPSDAMGPNPSKCARCGTLTQSKRKGPGGTWCYQCLRRRAQLKGRLGPRPKPGRTAAQAPAPVPAVGRVVKRGGQASDPQAALIRSLFRYVEHLEAQLAGASSAKLAPKVPTRAQQPAPSPQPLQAPALPKDKPLSRVRCGGCNRRGHRRANCPNATQPHPAAPAGRELAGQSQPPTSEAPMDIETEDVASTSGAVAGSIFNTSDEELLDYEEEEFEFSE</sequence>
<name>A0A8S0VG70_OLEEU</name>
<accession>A0A8S0VG70</accession>
<dbReference type="GO" id="GO:0008270">
    <property type="term" value="F:zinc ion binding"/>
    <property type="evidence" value="ECO:0007669"/>
    <property type="project" value="InterPro"/>
</dbReference>
<dbReference type="Proteomes" id="UP000594638">
    <property type="component" value="Unassembled WGS sequence"/>
</dbReference>
<feature type="region of interest" description="Disordered" evidence="1">
    <location>
        <begin position="1"/>
        <end position="53"/>
    </location>
</feature>
<evidence type="ECO:0000313" key="2">
    <source>
        <dbReference type="EMBL" id="CAA3032835.1"/>
    </source>
</evidence>
<dbReference type="InterPro" id="IPR036875">
    <property type="entry name" value="Znf_CCHC_sf"/>
</dbReference>
<organism evidence="2 3">
    <name type="scientific">Olea europaea subsp. europaea</name>
    <dbReference type="NCBI Taxonomy" id="158383"/>
    <lineage>
        <taxon>Eukaryota</taxon>
        <taxon>Viridiplantae</taxon>
        <taxon>Streptophyta</taxon>
        <taxon>Embryophyta</taxon>
        <taxon>Tracheophyta</taxon>
        <taxon>Spermatophyta</taxon>
        <taxon>Magnoliopsida</taxon>
        <taxon>eudicotyledons</taxon>
        <taxon>Gunneridae</taxon>
        <taxon>Pentapetalae</taxon>
        <taxon>asterids</taxon>
        <taxon>lamiids</taxon>
        <taxon>Lamiales</taxon>
        <taxon>Oleaceae</taxon>
        <taxon>Oleeae</taxon>
        <taxon>Olea</taxon>
    </lineage>
</organism>
<dbReference type="EMBL" id="CACTIH010009714">
    <property type="protein sequence ID" value="CAA3032835.1"/>
    <property type="molecule type" value="Genomic_DNA"/>
</dbReference>
<feature type="region of interest" description="Disordered" evidence="1">
    <location>
        <begin position="125"/>
        <end position="243"/>
    </location>
</feature>
<dbReference type="SUPFAM" id="SSF57756">
    <property type="entry name" value="Retrovirus zinc finger-like domains"/>
    <property type="match status" value="1"/>
</dbReference>
<dbReference type="GO" id="GO:0003676">
    <property type="term" value="F:nucleic acid binding"/>
    <property type="evidence" value="ECO:0007669"/>
    <property type="project" value="InterPro"/>
</dbReference>
<keyword evidence="3" id="KW-1185">Reference proteome</keyword>
<gene>
    <name evidence="2" type="ORF">OLEA9_A078319</name>
</gene>
<proteinExistence type="predicted"/>
<reference evidence="2 3" key="1">
    <citation type="submission" date="2019-12" db="EMBL/GenBank/DDBJ databases">
        <authorList>
            <person name="Alioto T."/>
            <person name="Alioto T."/>
            <person name="Gomez Garrido J."/>
        </authorList>
    </citation>
    <scope>NUCLEOTIDE SEQUENCE [LARGE SCALE GENOMIC DNA]</scope>
</reference>
<comment type="caution">
    <text evidence="2">The sequence shown here is derived from an EMBL/GenBank/DDBJ whole genome shotgun (WGS) entry which is preliminary data.</text>
</comment>
<feature type="compositionally biased region" description="Acidic residues" evidence="1">
    <location>
        <begin position="227"/>
        <end position="243"/>
    </location>
</feature>